<dbReference type="PANTHER" id="PTHR31563:SF13">
    <property type="entry name" value="ION CHANNEL POLLUX-LIKE 1-RELATED"/>
    <property type="match status" value="1"/>
</dbReference>
<gene>
    <name evidence="3" type="ORF">BWQ96_06105</name>
</gene>
<feature type="transmembrane region" description="Helical" evidence="1">
    <location>
        <begin position="185"/>
        <end position="208"/>
    </location>
</feature>
<evidence type="ECO:0000259" key="2">
    <source>
        <dbReference type="Pfam" id="PF22614"/>
    </source>
</evidence>
<proteinExistence type="predicted"/>
<dbReference type="Gene3D" id="3.40.50.720">
    <property type="entry name" value="NAD(P)-binding Rossmann-like Domain"/>
    <property type="match status" value="1"/>
</dbReference>
<accession>A0A2V3IPX9</accession>
<keyword evidence="4" id="KW-1185">Reference proteome</keyword>
<protein>
    <submittedName>
        <fullName evidence="3">Ion channel CASTOR</fullName>
    </submittedName>
</protein>
<sequence>MPYAFLAPISLNPWRLRPAQVCTPLPTTFRIAASLQPPTGPPQRPARTLSILAALSVFFSTPSSLAAPAAHPAQLPANTIPAVTRTVNRHVANGSLVMVTRPKTLASVQSQFTIKDHLSFWMGEFLMWNASARVIALLAFTLMFMYLGSFLYRLADPKKQEAAHPFWHSVRAIANPLEDDWENNYLRATSITLAAIGMVFFAILVGMVTESVESAVQAVDGASSKVVTNDHILICGWSSHVSQMLKDLTSVSKRVPVVVLAKPEQKDTIFTELREGLSEEEWGRLRVFYRPGVPMMEADLSRVAASRARKIILIAERHGDVTDSDRQVLSRAMALRQNLPAFTGDIVAELRSERDERILKGILSETKARSVETVNADKLLYRFMAQAIRQPGLADVVAEMMGDDAGCVFHVRKAGQIAPHVVGQKLSDLKATCISGSMLCGMFENGVVHIGLDKDVVIQARSELLVLGEKGGARDGGKAVRMSRSAGATIRALRLNDSGGGGKKKAERYLVCGWRADMRDMLKELDDVLGRGSHVTILDEDAPIEVREGLKKVSVTAVRKRADRYENLEEVISGEREGFDHVVVLASAIGADEVARGGGMEADTQTIASVAYINELVGGGRGTGGGGRRRAS</sequence>
<evidence type="ECO:0000313" key="4">
    <source>
        <dbReference type="Proteomes" id="UP000247409"/>
    </source>
</evidence>
<dbReference type="PANTHER" id="PTHR31563">
    <property type="entry name" value="ION CHANNEL POLLUX-RELATED"/>
    <property type="match status" value="1"/>
</dbReference>
<dbReference type="InterPro" id="IPR003148">
    <property type="entry name" value="RCK_N"/>
</dbReference>
<dbReference type="Pfam" id="PF22614">
    <property type="entry name" value="Slo-like_RCK"/>
    <property type="match status" value="1"/>
</dbReference>
<dbReference type="OrthoDB" id="414047at2759"/>
<keyword evidence="1" id="KW-0472">Membrane</keyword>
<dbReference type="AlphaFoldDB" id="A0A2V3IPX9"/>
<dbReference type="InterPro" id="IPR044849">
    <property type="entry name" value="CASTOR/POLLUX/SYM8-like"/>
</dbReference>
<keyword evidence="1" id="KW-1133">Transmembrane helix</keyword>
<name>A0A2V3IPX9_9FLOR</name>
<feature type="transmembrane region" description="Helical" evidence="1">
    <location>
        <begin position="134"/>
        <end position="155"/>
    </location>
</feature>
<dbReference type="EMBL" id="NBIV01000101">
    <property type="protein sequence ID" value="PXF44132.1"/>
    <property type="molecule type" value="Genomic_DNA"/>
</dbReference>
<evidence type="ECO:0000313" key="3">
    <source>
        <dbReference type="EMBL" id="PXF44132.1"/>
    </source>
</evidence>
<evidence type="ECO:0000256" key="1">
    <source>
        <dbReference type="SAM" id="Phobius"/>
    </source>
</evidence>
<organism evidence="3 4">
    <name type="scientific">Gracilariopsis chorda</name>
    <dbReference type="NCBI Taxonomy" id="448386"/>
    <lineage>
        <taxon>Eukaryota</taxon>
        <taxon>Rhodophyta</taxon>
        <taxon>Florideophyceae</taxon>
        <taxon>Rhodymeniophycidae</taxon>
        <taxon>Gracilariales</taxon>
        <taxon>Gracilariaceae</taxon>
        <taxon>Gracilariopsis</taxon>
    </lineage>
</organism>
<feature type="domain" description="RCK N-terminal" evidence="2">
    <location>
        <begin position="229"/>
        <end position="337"/>
    </location>
</feature>
<comment type="caution">
    <text evidence="3">The sequence shown here is derived from an EMBL/GenBank/DDBJ whole genome shotgun (WGS) entry which is preliminary data.</text>
</comment>
<keyword evidence="1" id="KW-0812">Transmembrane</keyword>
<dbReference type="GO" id="GO:0006813">
    <property type="term" value="P:potassium ion transport"/>
    <property type="evidence" value="ECO:0007669"/>
    <property type="project" value="InterPro"/>
</dbReference>
<reference evidence="3 4" key="1">
    <citation type="journal article" date="2018" name="Mol. Biol. Evol.">
        <title>Analysis of the draft genome of the red seaweed Gracilariopsis chorda provides insights into genome size evolution in Rhodophyta.</title>
        <authorList>
            <person name="Lee J."/>
            <person name="Yang E.C."/>
            <person name="Graf L."/>
            <person name="Yang J.H."/>
            <person name="Qiu H."/>
            <person name="Zel Zion U."/>
            <person name="Chan C.X."/>
            <person name="Stephens T.G."/>
            <person name="Weber A.P.M."/>
            <person name="Boo G.H."/>
            <person name="Boo S.M."/>
            <person name="Kim K.M."/>
            <person name="Shin Y."/>
            <person name="Jung M."/>
            <person name="Lee S.J."/>
            <person name="Yim H.S."/>
            <person name="Lee J.H."/>
            <person name="Bhattacharya D."/>
            <person name="Yoon H.S."/>
        </authorList>
    </citation>
    <scope>NUCLEOTIDE SEQUENCE [LARGE SCALE GENOMIC DNA]</scope>
    <source>
        <strain evidence="3 4">SKKU-2015</strain>
        <tissue evidence="3">Whole body</tissue>
    </source>
</reference>
<dbReference type="Proteomes" id="UP000247409">
    <property type="component" value="Unassembled WGS sequence"/>
</dbReference>